<comment type="similarity">
    <text evidence="4">Belongs to the phospholipase D family. MitoPLD/Zucchini subfamily.</text>
</comment>
<feature type="region of interest" description="Disordered" evidence="6">
    <location>
        <begin position="108"/>
        <end position="243"/>
    </location>
</feature>
<name>A0A1X2IRC3_9FUNG</name>
<comment type="caution">
    <text evidence="8">The sequence shown here is derived from an EMBL/GenBank/DDBJ whole genome shotgun (WGS) entry which is preliminary data.</text>
</comment>
<dbReference type="PANTHER" id="PTHR43856:SF1">
    <property type="entry name" value="MITOCHONDRIAL CARDIOLIPIN HYDROLASE"/>
    <property type="match status" value="1"/>
</dbReference>
<dbReference type="STRING" id="90262.A0A1X2IRC3"/>
<feature type="domain" description="PLD phosphodiesterase" evidence="7">
    <location>
        <begin position="355"/>
        <end position="382"/>
    </location>
</feature>
<dbReference type="GO" id="GO:0016891">
    <property type="term" value="F:RNA endonuclease activity producing 5'-phosphomonoesters, hydrolytic mechanism"/>
    <property type="evidence" value="ECO:0007669"/>
    <property type="project" value="TreeGrafter"/>
</dbReference>
<keyword evidence="3" id="KW-0443">Lipid metabolism</keyword>
<keyword evidence="1" id="KW-0378">Hydrolase</keyword>
<keyword evidence="2" id="KW-0442">Lipid degradation</keyword>
<keyword evidence="9" id="KW-1185">Reference proteome</keyword>
<evidence type="ECO:0000313" key="9">
    <source>
        <dbReference type="Proteomes" id="UP000193560"/>
    </source>
</evidence>
<dbReference type="InterPro" id="IPR051406">
    <property type="entry name" value="PLD_domain"/>
</dbReference>
<dbReference type="PANTHER" id="PTHR43856">
    <property type="entry name" value="CARDIOLIPIN HYDROLASE"/>
    <property type="match status" value="1"/>
</dbReference>
<proteinExistence type="inferred from homology"/>
<dbReference type="CDD" id="cd09171">
    <property type="entry name" value="PLDc_vPLD6_like"/>
    <property type="match status" value="1"/>
</dbReference>
<evidence type="ECO:0000313" key="8">
    <source>
        <dbReference type="EMBL" id="ORZ21080.1"/>
    </source>
</evidence>
<feature type="compositionally biased region" description="Acidic residues" evidence="6">
    <location>
        <begin position="157"/>
        <end position="168"/>
    </location>
</feature>
<gene>
    <name evidence="8" type="ORF">BCR42DRAFT_320634</name>
</gene>
<dbReference type="Gene3D" id="3.30.870.10">
    <property type="entry name" value="Endonuclease Chain A"/>
    <property type="match status" value="1"/>
</dbReference>
<dbReference type="PROSITE" id="PS50035">
    <property type="entry name" value="PLD"/>
    <property type="match status" value="1"/>
</dbReference>
<feature type="compositionally biased region" description="Acidic residues" evidence="6">
    <location>
        <begin position="178"/>
        <end position="193"/>
    </location>
</feature>
<evidence type="ECO:0000256" key="6">
    <source>
        <dbReference type="SAM" id="MobiDB-lite"/>
    </source>
</evidence>
<organism evidence="8 9">
    <name type="scientific">Absidia repens</name>
    <dbReference type="NCBI Taxonomy" id="90262"/>
    <lineage>
        <taxon>Eukaryota</taxon>
        <taxon>Fungi</taxon>
        <taxon>Fungi incertae sedis</taxon>
        <taxon>Mucoromycota</taxon>
        <taxon>Mucoromycotina</taxon>
        <taxon>Mucoromycetes</taxon>
        <taxon>Mucorales</taxon>
        <taxon>Cunninghamellaceae</taxon>
        <taxon>Absidia</taxon>
    </lineage>
</organism>
<feature type="compositionally biased region" description="Polar residues" evidence="6">
    <location>
        <begin position="108"/>
        <end position="141"/>
    </location>
</feature>
<evidence type="ECO:0000256" key="4">
    <source>
        <dbReference type="ARBA" id="ARBA00038012"/>
    </source>
</evidence>
<dbReference type="Pfam" id="PF13091">
    <property type="entry name" value="PLDc_2"/>
    <property type="match status" value="1"/>
</dbReference>
<evidence type="ECO:0000256" key="2">
    <source>
        <dbReference type="ARBA" id="ARBA00022963"/>
    </source>
</evidence>
<dbReference type="GO" id="GO:0005739">
    <property type="term" value="C:mitochondrion"/>
    <property type="evidence" value="ECO:0007669"/>
    <property type="project" value="TreeGrafter"/>
</dbReference>
<dbReference type="SMART" id="SM00155">
    <property type="entry name" value="PLDc"/>
    <property type="match status" value="1"/>
</dbReference>
<evidence type="ECO:0000259" key="7">
    <source>
        <dbReference type="PROSITE" id="PS50035"/>
    </source>
</evidence>
<protein>
    <recommendedName>
        <fullName evidence="5">Mitochondrial cardiolipin hydrolase</fullName>
    </recommendedName>
</protein>
<evidence type="ECO:0000256" key="3">
    <source>
        <dbReference type="ARBA" id="ARBA00023098"/>
    </source>
</evidence>
<dbReference type="GO" id="GO:0016042">
    <property type="term" value="P:lipid catabolic process"/>
    <property type="evidence" value="ECO:0007669"/>
    <property type="project" value="UniProtKB-KW"/>
</dbReference>
<dbReference type="AlphaFoldDB" id="A0A1X2IRC3"/>
<evidence type="ECO:0000256" key="5">
    <source>
        <dbReference type="ARBA" id="ARBA00040549"/>
    </source>
</evidence>
<dbReference type="EMBL" id="MCGE01000005">
    <property type="protein sequence ID" value="ORZ21080.1"/>
    <property type="molecule type" value="Genomic_DNA"/>
</dbReference>
<accession>A0A1X2IRC3</accession>
<dbReference type="Proteomes" id="UP000193560">
    <property type="component" value="Unassembled WGS sequence"/>
</dbReference>
<dbReference type="InterPro" id="IPR025202">
    <property type="entry name" value="PLD-like_dom"/>
</dbReference>
<dbReference type="OrthoDB" id="5205528at2759"/>
<sequence length="413" mass="45643">MPSSSASPSVPKAPPAPPVNVAELKNANFPQLLEKTMISSSEIVNSGSLKKQVSDYMVSSLNNKSHSASNTKRTIQQIISTAINTRATEKEKDVLKWVQFCVETCLSQQEQQQDGSSKSRNSDKLTATPISEQQQNKSVSPTKKPISPKKNHTSASEDNEDDYDDDYDSIGYHVIGASDDDYVPSDDDDDSQEVPDSANSKKPNGDDDQQVPATPPKKKKDDKKKPTRRKKEEDQPPFIQPHAGSKAVLSYFSTAHPIAASEKNGLSSGHFAKSYFFPSKESFNAFISVLNSAQKTIDVCVFSLTDDDVADALIAAKERKVDIRIITDNQQAAGVGADAARLQKDHGIPYKTDHTTGYMHNKFAVVDSKTLINGSFNWSKGARFKNRENIMITNLPYLIKEFQAQFEALWEEF</sequence>
<reference evidence="8 9" key="1">
    <citation type="submission" date="2016-07" db="EMBL/GenBank/DDBJ databases">
        <title>Pervasive Adenine N6-methylation of Active Genes in Fungi.</title>
        <authorList>
            <consortium name="DOE Joint Genome Institute"/>
            <person name="Mondo S.J."/>
            <person name="Dannebaum R.O."/>
            <person name="Kuo R.C."/>
            <person name="Labutti K."/>
            <person name="Haridas S."/>
            <person name="Kuo A."/>
            <person name="Salamov A."/>
            <person name="Ahrendt S.R."/>
            <person name="Lipzen A."/>
            <person name="Sullivan W."/>
            <person name="Andreopoulos W.B."/>
            <person name="Clum A."/>
            <person name="Lindquist E."/>
            <person name="Daum C."/>
            <person name="Ramamoorthy G.K."/>
            <person name="Gryganskyi A."/>
            <person name="Culley D."/>
            <person name="Magnuson J.K."/>
            <person name="James T.Y."/>
            <person name="O'Malley M.A."/>
            <person name="Stajich J.E."/>
            <person name="Spatafora J.W."/>
            <person name="Visel A."/>
            <person name="Grigoriev I.V."/>
        </authorList>
    </citation>
    <scope>NUCLEOTIDE SEQUENCE [LARGE SCALE GENOMIC DNA]</scope>
    <source>
        <strain evidence="8 9">NRRL 1336</strain>
    </source>
</reference>
<dbReference type="InterPro" id="IPR001736">
    <property type="entry name" value="PLipase_D/transphosphatidylase"/>
</dbReference>
<dbReference type="SUPFAM" id="SSF56024">
    <property type="entry name" value="Phospholipase D/nuclease"/>
    <property type="match status" value="1"/>
</dbReference>
<evidence type="ECO:0000256" key="1">
    <source>
        <dbReference type="ARBA" id="ARBA00022801"/>
    </source>
</evidence>
<feature type="compositionally biased region" description="Basic residues" evidence="6">
    <location>
        <begin position="216"/>
        <end position="229"/>
    </location>
</feature>